<gene>
    <name evidence="3" type="ORF">WSI_04565</name>
</gene>
<keyword evidence="1" id="KW-0732">Signal</keyword>
<evidence type="ECO:0000313" key="4">
    <source>
        <dbReference type="Proteomes" id="UP000011820"/>
    </source>
</evidence>
<feature type="domain" description="Alkaline proteinase inhibitor/ Outer membrane lipoprotein Omp19" evidence="2">
    <location>
        <begin position="75"/>
        <end position="160"/>
    </location>
</feature>
<reference evidence="3 4" key="1">
    <citation type="journal article" date="2013" name="Genome Announc.">
        <title>Complete Genome Sequence of a Chinese Strain of 'Candidatus Liberibacter asiaticus'.</title>
        <authorList>
            <person name="Lin H."/>
            <person name="Han C.S."/>
            <person name="Liu B."/>
            <person name="Lou B."/>
            <person name="Bai X."/>
            <person name="Deng C."/>
            <person name="Civerolo E.L."/>
            <person name="Gupta G."/>
        </authorList>
    </citation>
    <scope>NUCLEOTIDE SEQUENCE [LARGE SCALE GENOMIC DNA]</scope>
    <source>
        <strain evidence="4">gxpsy</strain>
    </source>
</reference>
<evidence type="ECO:0000256" key="1">
    <source>
        <dbReference type="ARBA" id="ARBA00022729"/>
    </source>
</evidence>
<dbReference type="SUPFAM" id="SSF50882">
    <property type="entry name" value="beta-Barrel protease inhibitors"/>
    <property type="match status" value="1"/>
</dbReference>
<evidence type="ECO:0000313" key="3">
    <source>
        <dbReference type="EMBL" id="AGH17281.1"/>
    </source>
</evidence>
<keyword evidence="3" id="KW-0449">Lipoprotein</keyword>
<dbReference type="Proteomes" id="UP000011820">
    <property type="component" value="Chromosome"/>
</dbReference>
<dbReference type="InterPro" id="IPR021140">
    <property type="entry name" value="Inh/Omp19"/>
</dbReference>
<accession>A0ABM5NGM2</accession>
<dbReference type="Pfam" id="PF02974">
    <property type="entry name" value="Inh"/>
    <property type="match status" value="1"/>
</dbReference>
<organism evidence="3 4">
    <name type="scientific">Candidatus Liberibacter asiaticus str. gxpsy</name>
    <dbReference type="NCBI Taxonomy" id="1174529"/>
    <lineage>
        <taxon>Bacteria</taxon>
        <taxon>Pseudomonadati</taxon>
        <taxon>Pseudomonadota</taxon>
        <taxon>Alphaproteobacteria</taxon>
        <taxon>Hyphomicrobiales</taxon>
        <taxon>Rhizobiaceae</taxon>
        <taxon>Liberibacter</taxon>
    </lineage>
</organism>
<dbReference type="GeneID" id="93077274"/>
<protein>
    <submittedName>
        <fullName evidence="3">Outer membrane lipoprotein omp19</fullName>
    </submittedName>
</protein>
<name>A0ABM5NGM2_LIBAS</name>
<sequence length="162" mass="18566">MHFYRFILLNLYMLTLFSHGCTQIDFGNIFFKKPEISLPPSVESEILLPPIPEEEFDQDDISVPSKDNNAIRMGIIGAWKVSYRDVDCKMILTLTRFKKNFRGTARSCHGRLASLAAWNIIDEDSFELKNKSGQTIIVFYKTAEQSFEGSFQGESDKVIISR</sequence>
<proteinExistence type="predicted"/>
<keyword evidence="4" id="KW-1185">Reference proteome</keyword>
<dbReference type="InterPro" id="IPR016085">
    <property type="entry name" value="Protease_inh_B-barrel_dom"/>
</dbReference>
<dbReference type="EMBL" id="CP004005">
    <property type="protein sequence ID" value="AGH17281.1"/>
    <property type="molecule type" value="Genomic_DNA"/>
</dbReference>
<evidence type="ECO:0000259" key="2">
    <source>
        <dbReference type="Pfam" id="PF02974"/>
    </source>
</evidence>
<dbReference type="RefSeq" id="WP_015452876.1">
    <property type="nucleotide sequence ID" value="NC_020549.1"/>
</dbReference>